<dbReference type="Proteomes" id="UP000663891">
    <property type="component" value="Unassembled WGS sequence"/>
</dbReference>
<dbReference type="EMBL" id="CAJNON010000319">
    <property type="protein sequence ID" value="CAF1192971.1"/>
    <property type="molecule type" value="Genomic_DNA"/>
</dbReference>
<evidence type="ECO:0000256" key="2">
    <source>
        <dbReference type="SAM" id="MobiDB-lite"/>
    </source>
</evidence>
<dbReference type="InterPro" id="IPR011021">
    <property type="entry name" value="Arrestin-like_N"/>
</dbReference>
<dbReference type="Gene3D" id="2.60.40.640">
    <property type="match status" value="3"/>
</dbReference>
<dbReference type="AlphaFoldDB" id="A0A814VNA4"/>
<name>A0A814VNA4_9BILA</name>
<dbReference type="SUPFAM" id="SSF81296">
    <property type="entry name" value="E set domains"/>
    <property type="match status" value="2"/>
</dbReference>
<evidence type="ECO:0000313" key="4">
    <source>
        <dbReference type="EMBL" id="CAF1192971.1"/>
    </source>
</evidence>
<dbReference type="InterPro" id="IPR011022">
    <property type="entry name" value="Arrestin_C-like"/>
</dbReference>
<evidence type="ECO:0000313" key="5">
    <source>
        <dbReference type="Proteomes" id="UP000663891"/>
    </source>
</evidence>
<dbReference type="InterPro" id="IPR014756">
    <property type="entry name" value="Ig_E-set"/>
</dbReference>
<dbReference type="SMART" id="SM01017">
    <property type="entry name" value="Arrestin_C"/>
    <property type="match status" value="1"/>
</dbReference>
<dbReference type="Pfam" id="PF00339">
    <property type="entry name" value="Arrestin_N"/>
    <property type="match status" value="1"/>
</dbReference>
<feature type="region of interest" description="Disordered" evidence="2">
    <location>
        <begin position="389"/>
        <end position="428"/>
    </location>
</feature>
<gene>
    <name evidence="4" type="ORF">VCS650_LOCUS25166</name>
</gene>
<feature type="domain" description="Arrestin C-terminal-like" evidence="3">
    <location>
        <begin position="250"/>
        <end position="384"/>
    </location>
</feature>
<sequence length="428" mass="48856">MGCGSSNKITIIINLDRNNSFYYTGEYVNGNVQLNIMDGELAASEICIKLIGEIGYTTSRTGSDGRGHTNTQTQYHHIPFYSSEFTIAQSANEQQQLVYDQGKYSWPFQIFLTEDLASEICIKLIGEIGYTTSRTGSDGRGHTNTQTQYHHIPFYSSEFTIAQSANEQQQLVYDQGKYSWPFQIFLTEDLPPTINDHRSYPRVRYYLQVILDKISYRSNTKETPYLNIFPRVNLLQNPQCLISTTFNNKNKKDVILKGTLNKSGIIPGESITGTLEIENPRKVLIKCIYVTLFQNYEIGSDSRRLKIFETTLPEIVNLKNEQIREPFSIIIPPNILPPSYKFNGGLQAIVNVHIHYLIKFEVIVEGIFCDFHVDIPIILGTEPNPDPYPDQQQIFNSLNTPDVPNYEQSEFKDNDPPPDYDSVVLNVE</sequence>
<evidence type="ECO:0000256" key="1">
    <source>
        <dbReference type="ARBA" id="ARBA00005298"/>
    </source>
</evidence>
<dbReference type="PANTHER" id="PTHR11188:SF176">
    <property type="entry name" value="ARRESTIN DOMAIN-CONTAINING PROTEIN 1"/>
    <property type="match status" value="1"/>
</dbReference>
<organism evidence="4 5">
    <name type="scientific">Adineta steineri</name>
    <dbReference type="NCBI Taxonomy" id="433720"/>
    <lineage>
        <taxon>Eukaryota</taxon>
        <taxon>Metazoa</taxon>
        <taxon>Spiralia</taxon>
        <taxon>Gnathifera</taxon>
        <taxon>Rotifera</taxon>
        <taxon>Eurotatoria</taxon>
        <taxon>Bdelloidea</taxon>
        <taxon>Adinetida</taxon>
        <taxon>Adinetidae</taxon>
        <taxon>Adineta</taxon>
    </lineage>
</organism>
<dbReference type="Pfam" id="PF02752">
    <property type="entry name" value="Arrestin_C"/>
    <property type="match status" value="1"/>
</dbReference>
<evidence type="ECO:0000259" key="3">
    <source>
        <dbReference type="SMART" id="SM01017"/>
    </source>
</evidence>
<reference evidence="4" key="1">
    <citation type="submission" date="2021-02" db="EMBL/GenBank/DDBJ databases">
        <authorList>
            <person name="Nowell W R."/>
        </authorList>
    </citation>
    <scope>NUCLEOTIDE SEQUENCE</scope>
</reference>
<comment type="caution">
    <text evidence="4">The sequence shown here is derived from an EMBL/GenBank/DDBJ whole genome shotgun (WGS) entry which is preliminary data.</text>
</comment>
<feature type="compositionally biased region" description="Polar residues" evidence="2">
    <location>
        <begin position="390"/>
        <end position="408"/>
    </location>
</feature>
<dbReference type="GO" id="GO:0005737">
    <property type="term" value="C:cytoplasm"/>
    <property type="evidence" value="ECO:0007669"/>
    <property type="project" value="TreeGrafter"/>
</dbReference>
<dbReference type="GO" id="GO:0015031">
    <property type="term" value="P:protein transport"/>
    <property type="evidence" value="ECO:0007669"/>
    <property type="project" value="TreeGrafter"/>
</dbReference>
<protein>
    <recommendedName>
        <fullName evidence="3">Arrestin C-terminal-like domain-containing protein</fullName>
    </recommendedName>
</protein>
<dbReference type="PANTHER" id="PTHR11188">
    <property type="entry name" value="ARRESTIN DOMAIN CONTAINING PROTEIN"/>
    <property type="match status" value="1"/>
</dbReference>
<dbReference type="InterPro" id="IPR014752">
    <property type="entry name" value="Arrestin-like_C"/>
</dbReference>
<comment type="similarity">
    <text evidence="1">Belongs to the arrestin family.</text>
</comment>
<dbReference type="InterPro" id="IPR050357">
    <property type="entry name" value="Arrestin_domain-protein"/>
</dbReference>
<proteinExistence type="inferred from homology"/>
<dbReference type="OrthoDB" id="2333384at2759"/>
<accession>A0A814VNA4</accession>